<dbReference type="SUPFAM" id="SSF103190">
    <property type="entry name" value="Sensory domain-like"/>
    <property type="match status" value="1"/>
</dbReference>
<dbReference type="GO" id="GO:0043709">
    <property type="term" value="P:cell adhesion involved in single-species biofilm formation"/>
    <property type="evidence" value="ECO:0007669"/>
    <property type="project" value="TreeGrafter"/>
</dbReference>
<dbReference type="GO" id="GO:0005886">
    <property type="term" value="C:plasma membrane"/>
    <property type="evidence" value="ECO:0007669"/>
    <property type="project" value="TreeGrafter"/>
</dbReference>
<dbReference type="GO" id="GO:0052621">
    <property type="term" value="F:diguanylate cyclase activity"/>
    <property type="evidence" value="ECO:0007669"/>
    <property type="project" value="UniProtKB-EC"/>
</dbReference>
<dbReference type="Gene3D" id="3.30.70.270">
    <property type="match status" value="1"/>
</dbReference>
<dbReference type="PANTHER" id="PTHR45138:SF9">
    <property type="entry name" value="DIGUANYLATE CYCLASE DGCM-RELATED"/>
    <property type="match status" value="1"/>
</dbReference>
<dbReference type="NCBIfam" id="TIGR00254">
    <property type="entry name" value="GGDEF"/>
    <property type="match status" value="1"/>
</dbReference>
<dbReference type="PROSITE" id="PS50887">
    <property type="entry name" value="GGDEF"/>
    <property type="match status" value="1"/>
</dbReference>
<dbReference type="InterPro" id="IPR029151">
    <property type="entry name" value="Sensor-like_sf"/>
</dbReference>
<dbReference type="InterPro" id="IPR029787">
    <property type="entry name" value="Nucleotide_cyclase"/>
</dbReference>
<dbReference type="AlphaFoldDB" id="A0A2H9U1K9"/>
<keyword evidence="5" id="KW-0812">Transmembrane</keyword>
<protein>
    <recommendedName>
        <fullName evidence="2">diguanylate cyclase</fullName>
        <ecNumber evidence="2">2.7.7.65</ecNumber>
    </recommendedName>
</protein>
<comment type="caution">
    <text evidence="7">The sequence shown here is derived from an EMBL/GenBank/DDBJ whole genome shotgun (WGS) entry which is preliminary data.</text>
</comment>
<feature type="transmembrane region" description="Helical" evidence="5">
    <location>
        <begin position="311"/>
        <end position="334"/>
    </location>
</feature>
<dbReference type="InterPro" id="IPR000160">
    <property type="entry name" value="GGDEF_dom"/>
</dbReference>
<dbReference type="GO" id="GO:1902201">
    <property type="term" value="P:negative regulation of bacterial-type flagellum-dependent cell motility"/>
    <property type="evidence" value="ECO:0007669"/>
    <property type="project" value="TreeGrafter"/>
</dbReference>
<dbReference type="Gene3D" id="3.30.450.20">
    <property type="entry name" value="PAS domain"/>
    <property type="match status" value="1"/>
</dbReference>
<accession>A0A2H9U1K9</accession>
<keyword evidence="5" id="KW-1133">Transmembrane helix</keyword>
<dbReference type="Pfam" id="PF00990">
    <property type="entry name" value="GGDEF"/>
    <property type="match status" value="1"/>
</dbReference>
<gene>
    <name evidence="7" type="ORF">CUC53_15345</name>
</gene>
<sequence length="532" mass="59534">MPRVSDQQLTLRLSWLLLVSVMLLLGLALKQTLQQIEKLYLSDTLNSAARLSDQFQQIEVFLEAMRGQAEERMRSDPQSTLTRQLYKQLQNGAELNLDKPPVDLPRGLVGNLTGAGPLPPPGSEREARLHLALSLSPLLATASQRLGPEIGWAYFTGVDDFIYLYPWVPSKQFRFTSEIYQKPYWQDALAGVQPKQQSVLSRPYNDFAGLGSMVTLSQPLFKDDKLVGMISIDILQTRLHQLLQQLTPSLGNLSLINQFQQVLASSDSQPFVPSSLTPADKYHWQQGALQLSHSIPDTPLLLVHRIPLINLLWAMLVQSAPTLIAIIFMMLAAFSSLRVHRLNRQLNYLSCHDALTGAFNRHYLATQEQLGTFNSRQQLGVVILDADYFKLVNDCYGHGVGDVVLVKLAQLFQRQLRQQDTLIRWGGEEFLILVSGSNDSLLADIAERLRTTVANHSWATIVPGLSVTISLGYHAYQSDISLQETIRRADLALYQAKAKGRNRSESWQEHSSLLGGEPESLPTHSTSLSVHK</sequence>
<evidence type="ECO:0000256" key="5">
    <source>
        <dbReference type="SAM" id="Phobius"/>
    </source>
</evidence>
<evidence type="ECO:0000256" key="4">
    <source>
        <dbReference type="SAM" id="MobiDB-lite"/>
    </source>
</evidence>
<evidence type="ECO:0000256" key="1">
    <source>
        <dbReference type="ARBA" id="ARBA00001946"/>
    </source>
</evidence>
<comment type="cofactor">
    <cofactor evidence="1">
        <name>Mg(2+)</name>
        <dbReference type="ChEBI" id="CHEBI:18420"/>
    </cofactor>
</comment>
<proteinExistence type="predicted"/>
<reference evidence="7 8" key="1">
    <citation type="submission" date="2017-11" db="EMBL/GenBank/DDBJ databases">
        <title>Draft genome sequence of environmental isolate Aeromonas cavernicola sp. nov. MDC 2508.</title>
        <authorList>
            <person name="Colston S.M."/>
            <person name="Navarro A."/>
            <person name="Martinez-Murcia A.J."/>
            <person name="Graf J."/>
        </authorList>
    </citation>
    <scope>NUCLEOTIDE SEQUENCE [LARGE SCALE GENOMIC DNA]</scope>
    <source>
        <strain evidence="7 8">MDC 2508</strain>
    </source>
</reference>
<dbReference type="RefSeq" id="WP_100294952.1">
    <property type="nucleotide sequence ID" value="NZ_PGGC01000152.1"/>
</dbReference>
<dbReference type="FunFam" id="3.30.70.270:FF:000001">
    <property type="entry name" value="Diguanylate cyclase domain protein"/>
    <property type="match status" value="1"/>
</dbReference>
<dbReference type="PANTHER" id="PTHR45138">
    <property type="entry name" value="REGULATORY COMPONENTS OF SENSORY TRANSDUCTION SYSTEM"/>
    <property type="match status" value="1"/>
</dbReference>
<dbReference type="EC" id="2.7.7.65" evidence="2"/>
<evidence type="ECO:0000313" key="8">
    <source>
        <dbReference type="Proteomes" id="UP000235861"/>
    </source>
</evidence>
<dbReference type="Proteomes" id="UP000235861">
    <property type="component" value="Unassembled WGS sequence"/>
</dbReference>
<evidence type="ECO:0000259" key="6">
    <source>
        <dbReference type="PROSITE" id="PS50887"/>
    </source>
</evidence>
<dbReference type="InterPro" id="IPR043128">
    <property type="entry name" value="Rev_trsase/Diguanyl_cyclase"/>
</dbReference>
<dbReference type="SMART" id="SM00267">
    <property type="entry name" value="GGDEF"/>
    <property type="match status" value="1"/>
</dbReference>
<evidence type="ECO:0000256" key="3">
    <source>
        <dbReference type="ARBA" id="ARBA00034247"/>
    </source>
</evidence>
<dbReference type="SUPFAM" id="SSF55073">
    <property type="entry name" value="Nucleotide cyclase"/>
    <property type="match status" value="1"/>
</dbReference>
<evidence type="ECO:0000313" key="7">
    <source>
        <dbReference type="EMBL" id="PJG57911.1"/>
    </source>
</evidence>
<dbReference type="InterPro" id="IPR050469">
    <property type="entry name" value="Diguanylate_Cyclase"/>
</dbReference>
<dbReference type="CDD" id="cd01949">
    <property type="entry name" value="GGDEF"/>
    <property type="match status" value="1"/>
</dbReference>
<dbReference type="EMBL" id="PGGC01000152">
    <property type="protein sequence ID" value="PJG57911.1"/>
    <property type="molecule type" value="Genomic_DNA"/>
</dbReference>
<feature type="domain" description="GGDEF" evidence="6">
    <location>
        <begin position="377"/>
        <end position="509"/>
    </location>
</feature>
<organism evidence="7 8">
    <name type="scientific">Aeromonas cavernicola</name>
    <dbReference type="NCBI Taxonomy" id="1006623"/>
    <lineage>
        <taxon>Bacteria</taxon>
        <taxon>Pseudomonadati</taxon>
        <taxon>Pseudomonadota</taxon>
        <taxon>Gammaproteobacteria</taxon>
        <taxon>Aeromonadales</taxon>
        <taxon>Aeromonadaceae</taxon>
        <taxon>Aeromonas</taxon>
    </lineage>
</organism>
<comment type="catalytic activity">
    <reaction evidence="3">
        <text>2 GTP = 3',3'-c-di-GMP + 2 diphosphate</text>
        <dbReference type="Rhea" id="RHEA:24898"/>
        <dbReference type="ChEBI" id="CHEBI:33019"/>
        <dbReference type="ChEBI" id="CHEBI:37565"/>
        <dbReference type="ChEBI" id="CHEBI:58805"/>
        <dbReference type="EC" id="2.7.7.65"/>
    </reaction>
</comment>
<keyword evidence="8" id="KW-1185">Reference proteome</keyword>
<keyword evidence="5" id="KW-0472">Membrane</keyword>
<feature type="region of interest" description="Disordered" evidence="4">
    <location>
        <begin position="505"/>
        <end position="532"/>
    </location>
</feature>
<dbReference type="Pfam" id="PF22673">
    <property type="entry name" value="MCP-like_PDC_1"/>
    <property type="match status" value="1"/>
</dbReference>
<feature type="compositionally biased region" description="Polar residues" evidence="4">
    <location>
        <begin position="522"/>
        <end position="532"/>
    </location>
</feature>
<name>A0A2H9U1K9_9GAMM</name>
<dbReference type="OrthoDB" id="9812260at2"/>
<evidence type="ECO:0000256" key="2">
    <source>
        <dbReference type="ARBA" id="ARBA00012528"/>
    </source>
</evidence>